<dbReference type="STRING" id="1817893.AUJ66_05870"/>
<proteinExistence type="predicted"/>
<accession>A0A1J4SB02</accession>
<organism evidence="1 2">
    <name type="scientific">Candidatus Desantisbacteria bacterium CG1_02_38_46</name>
    <dbReference type="NCBI Taxonomy" id="1817893"/>
    <lineage>
        <taxon>Bacteria</taxon>
        <taxon>Candidatus Desantisiibacteriota</taxon>
    </lineage>
</organism>
<protein>
    <submittedName>
        <fullName evidence="1">Uncharacterized protein</fullName>
    </submittedName>
</protein>
<dbReference type="EMBL" id="MNUO01000092">
    <property type="protein sequence ID" value="OIN96543.1"/>
    <property type="molecule type" value="Genomic_DNA"/>
</dbReference>
<sequence>MLKYIRKDFSDPEISEIEKRSKGEEVNLFPKMILVGYNVTGSALQCMHFLSNEIKIPNFETKVISIGRWEKDERILIRKRLHLPVVHFFKPWDEWKSGDIAQNSEWLDSDWVENPLEILNKLPDGRLEIQTAEISRGKKKRVGKFKIVPFLANYIPVKLGEGDGGK</sequence>
<evidence type="ECO:0000313" key="1">
    <source>
        <dbReference type="EMBL" id="OIN96543.1"/>
    </source>
</evidence>
<evidence type="ECO:0000313" key="2">
    <source>
        <dbReference type="Proteomes" id="UP000182278"/>
    </source>
</evidence>
<dbReference type="AlphaFoldDB" id="A0A1J4SB02"/>
<dbReference type="Proteomes" id="UP000182278">
    <property type="component" value="Unassembled WGS sequence"/>
</dbReference>
<reference evidence="1 2" key="1">
    <citation type="journal article" date="2016" name="Environ. Microbiol.">
        <title>Genomic resolution of a cold subsurface aquifer community provides metabolic insights for novel microbes adapted to high CO concentrations.</title>
        <authorList>
            <person name="Probst A.J."/>
            <person name="Castelle C.J."/>
            <person name="Singh A."/>
            <person name="Brown C.T."/>
            <person name="Anantharaman K."/>
            <person name="Sharon I."/>
            <person name="Hug L.A."/>
            <person name="Burstein D."/>
            <person name="Emerson J.B."/>
            <person name="Thomas B.C."/>
            <person name="Banfield J.F."/>
        </authorList>
    </citation>
    <scope>NUCLEOTIDE SEQUENCE [LARGE SCALE GENOMIC DNA]</scope>
    <source>
        <strain evidence="1">CG1_02_38_46</strain>
    </source>
</reference>
<comment type="caution">
    <text evidence="1">The sequence shown here is derived from an EMBL/GenBank/DDBJ whole genome shotgun (WGS) entry which is preliminary data.</text>
</comment>
<gene>
    <name evidence="1" type="ORF">AUJ66_05870</name>
</gene>
<name>A0A1J4SB02_9BACT</name>